<accession>A0A0A9FGE2</accession>
<dbReference type="AlphaFoldDB" id="A0A0A9FGE2"/>
<reference evidence="1" key="2">
    <citation type="journal article" date="2015" name="Data Brief">
        <title>Shoot transcriptome of the giant reed, Arundo donax.</title>
        <authorList>
            <person name="Barrero R.A."/>
            <person name="Guerrero F.D."/>
            <person name="Moolhuijzen P."/>
            <person name="Goolsby J.A."/>
            <person name="Tidwell J."/>
            <person name="Bellgard S.E."/>
            <person name="Bellgard M.I."/>
        </authorList>
    </citation>
    <scope>NUCLEOTIDE SEQUENCE</scope>
    <source>
        <tissue evidence="1">Shoot tissue taken approximately 20 cm above the soil surface</tissue>
    </source>
</reference>
<reference evidence="1" key="1">
    <citation type="submission" date="2014-09" db="EMBL/GenBank/DDBJ databases">
        <authorList>
            <person name="Magalhaes I.L.F."/>
            <person name="Oliveira U."/>
            <person name="Santos F.R."/>
            <person name="Vidigal T.H.D.A."/>
            <person name="Brescovit A.D."/>
            <person name="Santos A.J."/>
        </authorList>
    </citation>
    <scope>NUCLEOTIDE SEQUENCE</scope>
    <source>
        <tissue evidence="1">Shoot tissue taken approximately 20 cm above the soil surface</tissue>
    </source>
</reference>
<protein>
    <submittedName>
        <fullName evidence="1">Uncharacterized protein</fullName>
    </submittedName>
</protein>
<name>A0A0A9FGE2_ARUDO</name>
<sequence length="31" mass="3726">MQTTFSEIKYPLQSLIIIHKFYANIEEFYSA</sequence>
<organism evidence="1">
    <name type="scientific">Arundo donax</name>
    <name type="common">Giant reed</name>
    <name type="synonym">Donax arundinaceus</name>
    <dbReference type="NCBI Taxonomy" id="35708"/>
    <lineage>
        <taxon>Eukaryota</taxon>
        <taxon>Viridiplantae</taxon>
        <taxon>Streptophyta</taxon>
        <taxon>Embryophyta</taxon>
        <taxon>Tracheophyta</taxon>
        <taxon>Spermatophyta</taxon>
        <taxon>Magnoliopsida</taxon>
        <taxon>Liliopsida</taxon>
        <taxon>Poales</taxon>
        <taxon>Poaceae</taxon>
        <taxon>PACMAD clade</taxon>
        <taxon>Arundinoideae</taxon>
        <taxon>Arundineae</taxon>
        <taxon>Arundo</taxon>
    </lineage>
</organism>
<evidence type="ECO:0000313" key="1">
    <source>
        <dbReference type="EMBL" id="JAE07343.1"/>
    </source>
</evidence>
<proteinExistence type="predicted"/>
<dbReference type="EMBL" id="GBRH01190553">
    <property type="protein sequence ID" value="JAE07343.1"/>
    <property type="molecule type" value="Transcribed_RNA"/>
</dbReference>